<name>A0AC34RSU7_9BILA</name>
<accession>A0AC34RSU7</accession>
<organism evidence="1 2">
    <name type="scientific">Panagrolaimus sp. JU765</name>
    <dbReference type="NCBI Taxonomy" id="591449"/>
    <lineage>
        <taxon>Eukaryota</taxon>
        <taxon>Metazoa</taxon>
        <taxon>Ecdysozoa</taxon>
        <taxon>Nematoda</taxon>
        <taxon>Chromadorea</taxon>
        <taxon>Rhabditida</taxon>
        <taxon>Tylenchina</taxon>
        <taxon>Panagrolaimomorpha</taxon>
        <taxon>Panagrolaimoidea</taxon>
        <taxon>Panagrolaimidae</taxon>
        <taxon>Panagrolaimus</taxon>
    </lineage>
</organism>
<protein>
    <submittedName>
        <fullName evidence="2">Uncharacterized protein</fullName>
    </submittedName>
</protein>
<dbReference type="WBParaSite" id="JU765_v2.g9827.t1">
    <property type="protein sequence ID" value="JU765_v2.g9827.t1"/>
    <property type="gene ID" value="JU765_v2.g9827"/>
</dbReference>
<dbReference type="Proteomes" id="UP000887576">
    <property type="component" value="Unplaced"/>
</dbReference>
<proteinExistence type="predicted"/>
<evidence type="ECO:0000313" key="2">
    <source>
        <dbReference type="WBParaSite" id="JU765_v2.g9827.t1"/>
    </source>
</evidence>
<sequence>MHELNSTNSTKNIKFGDIFPDSWEIDELQNASLVNNRMFKVLEKENKIWIQISTDSKFVHVYVYDNDSFKYLCKNCKSLGRYSRAKFVKLPNGEDGLFEHQEHSSICRLPLKMFLESQISDSTNNVDLNDLKKNPPIMNLDVDETNNDEVERIMDSDTDSNFSVGSSGIDCASISVEEYDSPVEDYRRRRKRKKFNRTSLGNSTKTRRRKLIMVQQERKESS</sequence>
<evidence type="ECO:0000313" key="1">
    <source>
        <dbReference type="Proteomes" id="UP000887576"/>
    </source>
</evidence>
<reference evidence="2" key="1">
    <citation type="submission" date="2022-11" db="UniProtKB">
        <authorList>
            <consortium name="WormBaseParasite"/>
        </authorList>
    </citation>
    <scope>IDENTIFICATION</scope>
</reference>